<dbReference type="AlphaFoldDB" id="A0A448YUD7"/>
<evidence type="ECO:0000256" key="2">
    <source>
        <dbReference type="ARBA" id="ARBA00008531"/>
    </source>
</evidence>
<dbReference type="InterPro" id="IPR003593">
    <property type="entry name" value="AAA+_ATPase"/>
</dbReference>
<proteinExistence type="inferred from homology"/>
<keyword evidence="3" id="KW-0547">Nucleotide-binding</keyword>
<dbReference type="GO" id="GO:0003924">
    <property type="term" value="F:GTPase activity"/>
    <property type="evidence" value="ECO:0007669"/>
    <property type="project" value="TreeGrafter"/>
</dbReference>
<dbReference type="SMART" id="SM00962">
    <property type="entry name" value="SRP54"/>
    <property type="match status" value="1"/>
</dbReference>
<evidence type="ECO:0000313" key="10">
    <source>
        <dbReference type="Proteomes" id="UP000291116"/>
    </source>
</evidence>
<dbReference type="OrthoDB" id="1727884at2759"/>
<feature type="region of interest" description="Disordered" evidence="7">
    <location>
        <begin position="228"/>
        <end position="250"/>
    </location>
</feature>
<dbReference type="EMBL" id="CAACVS010000001">
    <property type="protein sequence ID" value="VEU33380.1"/>
    <property type="molecule type" value="Genomic_DNA"/>
</dbReference>
<reference evidence="9 10" key="1">
    <citation type="submission" date="2019-01" db="EMBL/GenBank/DDBJ databases">
        <authorList>
            <person name="Ferrante I. M."/>
        </authorList>
    </citation>
    <scope>NUCLEOTIDE SEQUENCE [LARGE SCALE GENOMIC DNA]</scope>
    <source>
        <strain evidence="9 10">B856</strain>
    </source>
</reference>
<keyword evidence="6" id="KW-0675">Receptor</keyword>
<dbReference type="InterPro" id="IPR042101">
    <property type="entry name" value="SRP54_N_sf"/>
</dbReference>
<keyword evidence="10" id="KW-1185">Reference proteome</keyword>
<evidence type="ECO:0000256" key="4">
    <source>
        <dbReference type="ARBA" id="ARBA00023134"/>
    </source>
</evidence>
<dbReference type="GO" id="GO:0005525">
    <property type="term" value="F:GTP binding"/>
    <property type="evidence" value="ECO:0007669"/>
    <property type="project" value="UniProtKB-KW"/>
</dbReference>
<evidence type="ECO:0000256" key="7">
    <source>
        <dbReference type="SAM" id="MobiDB-lite"/>
    </source>
</evidence>
<dbReference type="SUPFAM" id="SSF52540">
    <property type="entry name" value="P-loop containing nucleoside triphosphate hydrolases"/>
    <property type="match status" value="1"/>
</dbReference>
<evidence type="ECO:0000256" key="5">
    <source>
        <dbReference type="ARBA" id="ARBA00023136"/>
    </source>
</evidence>
<dbReference type="Pfam" id="PF00448">
    <property type="entry name" value="SRP54"/>
    <property type="match status" value="1"/>
</dbReference>
<evidence type="ECO:0000259" key="8">
    <source>
        <dbReference type="PROSITE" id="PS00300"/>
    </source>
</evidence>
<dbReference type="Gene3D" id="3.40.50.300">
    <property type="entry name" value="P-loop containing nucleotide triphosphate hydrolases"/>
    <property type="match status" value="1"/>
</dbReference>
<evidence type="ECO:0000256" key="6">
    <source>
        <dbReference type="ARBA" id="ARBA00023170"/>
    </source>
</evidence>
<organism evidence="9 10">
    <name type="scientific">Pseudo-nitzschia multistriata</name>
    <dbReference type="NCBI Taxonomy" id="183589"/>
    <lineage>
        <taxon>Eukaryota</taxon>
        <taxon>Sar</taxon>
        <taxon>Stramenopiles</taxon>
        <taxon>Ochrophyta</taxon>
        <taxon>Bacillariophyta</taxon>
        <taxon>Bacillariophyceae</taxon>
        <taxon>Bacillariophycidae</taxon>
        <taxon>Bacillariales</taxon>
        <taxon>Bacillariaceae</taxon>
        <taxon>Pseudo-nitzschia</taxon>
    </lineage>
</organism>
<dbReference type="PANTHER" id="PTHR43134">
    <property type="entry name" value="SIGNAL RECOGNITION PARTICLE RECEPTOR SUBUNIT ALPHA"/>
    <property type="match status" value="1"/>
</dbReference>
<feature type="region of interest" description="Disordered" evidence="7">
    <location>
        <begin position="501"/>
        <end position="554"/>
    </location>
</feature>
<keyword evidence="5" id="KW-0472">Membrane</keyword>
<feature type="domain" description="SRP54-type proteins GTP-binding" evidence="8">
    <location>
        <begin position="447"/>
        <end position="460"/>
    </location>
</feature>
<sequence>MSKTNPTMTRPDYNEPRFQSTIPRALRTLLVVTSLATLPATKTADAFAPVPKNSQQHRPVPTRTTEWASPTTTELSMVFDFFKQRSSEGIEQLSKLTDAAAKGNLGQGLADAASYTAATNEAFAAGLALSRNRFLNNLDGLFGGASSASTIDELLEDLQDVLLQADLGVATSEDIVAEVKSLSENNSEEGKDPRLLSREDLMSVMRGVLIETLDFETPDGAVAAVEETAGDGDDASEESEPPSPNSIPGASAIRFASKESKIPTVLFIMGANGMGKTTTIGKLANRLKIEGDQKVLLAACDTFRAGAVDQLQMWADRAEVDLLGPTPDGTSSPTTIAKAACEKALAEGYDTVMIDTAGRLSNNWELNEELVRMKGAIQEALGSGDEKNEDVPHEALLVLDAAQGRMALDSARVWNKEIGLSGLVLTKLDGTARGGSVVAISKELDLPVKLIGVGEGIDDLRDFEGEAFVDGLLGIGSAGGKASGTEGAELASRLEALRKERAKRTPVVSKQVSENKEAITPRTFNHVSPQGAAPPKRTSKRSNRRKKAKKGKKR</sequence>
<dbReference type="PANTHER" id="PTHR43134:SF7">
    <property type="entry name" value="CELL DIVISION PROTEIN FTSY HOMOLOG, CHLOROPLASTIC"/>
    <property type="match status" value="1"/>
</dbReference>
<dbReference type="GO" id="GO:0016020">
    <property type="term" value="C:membrane"/>
    <property type="evidence" value="ECO:0007669"/>
    <property type="project" value="UniProtKB-SubCell"/>
</dbReference>
<dbReference type="GO" id="GO:0005047">
    <property type="term" value="F:signal recognition particle binding"/>
    <property type="evidence" value="ECO:0007669"/>
    <property type="project" value="TreeGrafter"/>
</dbReference>
<keyword evidence="4" id="KW-0342">GTP-binding</keyword>
<dbReference type="InterPro" id="IPR013822">
    <property type="entry name" value="Signal_recog_particl_SRP54_hlx"/>
</dbReference>
<dbReference type="PROSITE" id="PS00300">
    <property type="entry name" value="SRP54"/>
    <property type="match status" value="1"/>
</dbReference>
<dbReference type="Pfam" id="PF02881">
    <property type="entry name" value="SRP54_N"/>
    <property type="match status" value="1"/>
</dbReference>
<comment type="similarity">
    <text evidence="2">Belongs to the GTP-binding SRP family.</text>
</comment>
<accession>A0A448YUD7</accession>
<dbReference type="GO" id="GO:0006614">
    <property type="term" value="P:SRP-dependent cotranslational protein targeting to membrane"/>
    <property type="evidence" value="ECO:0007669"/>
    <property type="project" value="InterPro"/>
</dbReference>
<feature type="compositionally biased region" description="Basic residues" evidence="7">
    <location>
        <begin position="537"/>
        <end position="554"/>
    </location>
</feature>
<gene>
    <name evidence="9" type="ORF">PSNMU_V1.4_AUG-EV-PASAV3_0001840</name>
</gene>
<dbReference type="InterPro" id="IPR036225">
    <property type="entry name" value="SRP/SRP_N"/>
</dbReference>
<dbReference type="GO" id="GO:0005737">
    <property type="term" value="C:cytoplasm"/>
    <property type="evidence" value="ECO:0007669"/>
    <property type="project" value="UniProtKB-ARBA"/>
</dbReference>
<dbReference type="InterPro" id="IPR000897">
    <property type="entry name" value="SRP54_GTPase_dom"/>
</dbReference>
<feature type="compositionally biased region" description="Acidic residues" evidence="7">
    <location>
        <begin position="228"/>
        <end position="240"/>
    </location>
</feature>
<comment type="subcellular location">
    <subcellularLocation>
        <location evidence="1">Membrane</location>
        <topology evidence="1">Peripheral membrane protein</topology>
    </subcellularLocation>
</comment>
<dbReference type="SMART" id="SM00382">
    <property type="entry name" value="AAA"/>
    <property type="match status" value="1"/>
</dbReference>
<dbReference type="SMART" id="SM00963">
    <property type="entry name" value="SRP54_N"/>
    <property type="match status" value="1"/>
</dbReference>
<dbReference type="Proteomes" id="UP000291116">
    <property type="component" value="Unassembled WGS sequence"/>
</dbReference>
<dbReference type="InterPro" id="IPR027417">
    <property type="entry name" value="P-loop_NTPase"/>
</dbReference>
<protein>
    <recommendedName>
        <fullName evidence="8">SRP54-type proteins GTP-binding domain-containing protein</fullName>
    </recommendedName>
</protein>
<dbReference type="Gene3D" id="1.20.120.140">
    <property type="entry name" value="Signal recognition particle SRP54, nucleotide-binding domain"/>
    <property type="match status" value="1"/>
</dbReference>
<name>A0A448YUD7_9STRA</name>
<evidence type="ECO:0000313" key="9">
    <source>
        <dbReference type="EMBL" id="VEU33380.1"/>
    </source>
</evidence>
<dbReference type="SUPFAM" id="SSF47364">
    <property type="entry name" value="Domain of the SRP/SRP receptor G-proteins"/>
    <property type="match status" value="1"/>
</dbReference>
<evidence type="ECO:0000256" key="3">
    <source>
        <dbReference type="ARBA" id="ARBA00022741"/>
    </source>
</evidence>
<evidence type="ECO:0000256" key="1">
    <source>
        <dbReference type="ARBA" id="ARBA00004170"/>
    </source>
</evidence>